<name>A0A2S6HWR0_9FIRM</name>
<dbReference type="SUPFAM" id="SSF56281">
    <property type="entry name" value="Metallo-hydrolase/oxidoreductase"/>
    <property type="match status" value="1"/>
</dbReference>
<dbReference type="PANTHER" id="PTHR42663">
    <property type="entry name" value="HYDROLASE C777.06C-RELATED-RELATED"/>
    <property type="match status" value="1"/>
</dbReference>
<evidence type="ECO:0000259" key="1">
    <source>
        <dbReference type="Pfam" id="PF12706"/>
    </source>
</evidence>
<dbReference type="InterPro" id="IPR036866">
    <property type="entry name" value="RibonucZ/Hydroxyglut_hydro"/>
</dbReference>
<dbReference type="EMBL" id="PTJA01000002">
    <property type="protein sequence ID" value="PPK82353.1"/>
    <property type="molecule type" value="Genomic_DNA"/>
</dbReference>
<protein>
    <submittedName>
        <fullName evidence="2">Phosphoribosyl 1,2-cyclic phosphate phosphodiesterase</fullName>
    </submittedName>
</protein>
<dbReference type="Gene3D" id="3.60.15.10">
    <property type="entry name" value="Ribonuclease Z/Hydroxyacylglutathione hydrolase-like"/>
    <property type="match status" value="1"/>
</dbReference>
<gene>
    <name evidence="2" type="ORF">BXY41_10239</name>
</gene>
<organism evidence="2 3">
    <name type="scientific">Lacrimispora xylanisolvens</name>
    <dbReference type="NCBI Taxonomy" id="384636"/>
    <lineage>
        <taxon>Bacteria</taxon>
        <taxon>Bacillati</taxon>
        <taxon>Bacillota</taxon>
        <taxon>Clostridia</taxon>
        <taxon>Lachnospirales</taxon>
        <taxon>Lachnospiraceae</taxon>
        <taxon>Lacrimispora</taxon>
    </lineage>
</organism>
<accession>A0A2S6HWR0</accession>
<feature type="domain" description="Metallo-beta-lactamase" evidence="1">
    <location>
        <begin position="47"/>
        <end position="248"/>
    </location>
</feature>
<evidence type="ECO:0000313" key="2">
    <source>
        <dbReference type="EMBL" id="PPK82353.1"/>
    </source>
</evidence>
<evidence type="ECO:0000313" key="3">
    <source>
        <dbReference type="Proteomes" id="UP000237749"/>
    </source>
</evidence>
<dbReference type="AlphaFoldDB" id="A0A2S6HWR0"/>
<sequence length="282" mass="31968">MKIKIIGSGGCVSIPRPLCQCRICKEARIKGVPYARCGCSLYLEDLNLLIDTPEDINAALNHADVKAIETILFSHADPDHTMGIRVIEQLKMDWLAQSVGITCSQPLTVGAMPEIIKELRSQCSKYGSMLKYYEDMGLAKVKNMNHLEQNGIQIEFVPVDESGIVTVFVIKDKDRKVIYAPCDVKPFPDHLLFYKADVLIIGNTIVGDQLKDGFVLDETNILRKELFVMDEIVALKKNYQIGKVIITHLEEDWGKSYDDYFRLQRQYEGIEFAYDGMKIELP</sequence>
<dbReference type="PANTHER" id="PTHR42663:SF6">
    <property type="entry name" value="HYDROLASE C777.06C-RELATED"/>
    <property type="match status" value="1"/>
</dbReference>
<proteinExistence type="predicted"/>
<dbReference type="Proteomes" id="UP000237749">
    <property type="component" value="Unassembled WGS sequence"/>
</dbReference>
<dbReference type="InterPro" id="IPR001279">
    <property type="entry name" value="Metallo-B-lactamas"/>
</dbReference>
<keyword evidence="3" id="KW-1185">Reference proteome</keyword>
<dbReference type="RefSeq" id="WP_104434735.1">
    <property type="nucleotide sequence ID" value="NZ_PTJA01000002.1"/>
</dbReference>
<comment type="caution">
    <text evidence="2">The sequence shown here is derived from an EMBL/GenBank/DDBJ whole genome shotgun (WGS) entry which is preliminary data.</text>
</comment>
<dbReference type="OrthoDB" id="9781189at2"/>
<reference evidence="2 3" key="1">
    <citation type="submission" date="2018-02" db="EMBL/GenBank/DDBJ databases">
        <title>Genomic Encyclopedia of Archaeal and Bacterial Type Strains, Phase II (KMG-II): from individual species to whole genera.</title>
        <authorList>
            <person name="Goeker M."/>
        </authorList>
    </citation>
    <scope>NUCLEOTIDE SEQUENCE [LARGE SCALE GENOMIC DNA]</scope>
    <source>
        <strain evidence="2 3">DSM 3808</strain>
    </source>
</reference>
<dbReference type="Pfam" id="PF12706">
    <property type="entry name" value="Lactamase_B_2"/>
    <property type="match status" value="1"/>
</dbReference>